<dbReference type="Pfam" id="PF16976">
    <property type="entry name" value="RcpC"/>
    <property type="match status" value="1"/>
</dbReference>
<dbReference type="EMBL" id="RXOL01000004">
    <property type="protein sequence ID" value="RVQ66461.1"/>
    <property type="molecule type" value="Genomic_DNA"/>
</dbReference>
<evidence type="ECO:0000313" key="4">
    <source>
        <dbReference type="EMBL" id="RVQ66461.1"/>
    </source>
</evidence>
<feature type="signal peptide" evidence="2">
    <location>
        <begin position="1"/>
        <end position="28"/>
    </location>
</feature>
<reference evidence="4 5" key="1">
    <citation type="submission" date="2018-12" db="EMBL/GenBank/DDBJ databases">
        <title>Croceicoccus ponticola sp. nov., a lipolytic bacterium isolated from seawater.</title>
        <authorList>
            <person name="Yoon J.-H."/>
        </authorList>
    </citation>
    <scope>NUCLEOTIDE SEQUENCE [LARGE SCALE GENOMIC DNA]</scope>
    <source>
        <strain evidence="4 5">GM-16</strain>
    </source>
</reference>
<accession>A0A437GX10</accession>
<name>A0A437GX10_9SPHN</name>
<feature type="chain" id="PRO_5019346591" evidence="2">
    <location>
        <begin position="29"/>
        <end position="344"/>
    </location>
</feature>
<comment type="caution">
    <text evidence="4">The sequence shown here is derived from an EMBL/GenBank/DDBJ whole genome shotgun (WGS) entry which is preliminary data.</text>
</comment>
<dbReference type="OrthoDB" id="163768at2"/>
<feature type="domain" description="SAF" evidence="3">
    <location>
        <begin position="45"/>
        <end position="111"/>
    </location>
</feature>
<evidence type="ECO:0000256" key="2">
    <source>
        <dbReference type="SAM" id="SignalP"/>
    </source>
</evidence>
<dbReference type="RefSeq" id="WP_127612883.1">
    <property type="nucleotide sequence ID" value="NZ_RXOL01000004.1"/>
</dbReference>
<dbReference type="Proteomes" id="UP000283003">
    <property type="component" value="Unassembled WGS sequence"/>
</dbReference>
<sequence length="344" mass="35931">MDKKKLILLMVALFVAVGTALMARSMFAGNATPTVAAANKTPEGPRVLIATRKLPIGTIITADALQFKLWPEEMVQDAYFVEGQADMSQLLGTVSRFPITAGQPVTQGALVKPGDRGFLAAALGPGMRAVTIPVSAKTAVAGFIFPGDRVDLLLTQSVSGGTEGEPFSATETVLRNLRILATDQRTDSEVVDGKTVVSRTSLVTIEATPRIAEKVAVAQKLGSLSLALRPLADTRAELDNAIAKGEVVVPEGASADEEEEILRLAMNQPQEGRSTFQTGGDVSRFQSRFSNGGSRAPAAAPRSAAPAFMGGDTGNTARTAPAMPSGPTVRITRGTSMQAVSVAR</sequence>
<feature type="region of interest" description="Disordered" evidence="1">
    <location>
        <begin position="271"/>
        <end position="330"/>
    </location>
</feature>
<dbReference type="InterPro" id="IPR013974">
    <property type="entry name" value="SAF"/>
</dbReference>
<proteinExistence type="predicted"/>
<evidence type="ECO:0000313" key="5">
    <source>
        <dbReference type="Proteomes" id="UP000283003"/>
    </source>
</evidence>
<dbReference type="InterPro" id="IPR017592">
    <property type="entry name" value="Pilus_assmbl_Flp-typ_CpaB"/>
</dbReference>
<feature type="compositionally biased region" description="Polar residues" evidence="1">
    <location>
        <begin position="271"/>
        <end position="293"/>
    </location>
</feature>
<keyword evidence="5" id="KW-1185">Reference proteome</keyword>
<protein>
    <submittedName>
        <fullName evidence="4">Flp pilus assembly protein CpaB</fullName>
    </submittedName>
</protein>
<dbReference type="Pfam" id="PF08666">
    <property type="entry name" value="SAF"/>
    <property type="match status" value="1"/>
</dbReference>
<dbReference type="SMART" id="SM00858">
    <property type="entry name" value="SAF"/>
    <property type="match status" value="1"/>
</dbReference>
<dbReference type="NCBIfam" id="TIGR03177">
    <property type="entry name" value="pilus_cpaB"/>
    <property type="match status" value="1"/>
</dbReference>
<dbReference type="InterPro" id="IPR031571">
    <property type="entry name" value="RcpC_dom"/>
</dbReference>
<dbReference type="CDD" id="cd11614">
    <property type="entry name" value="SAF_CpaB_FlgA_like"/>
    <property type="match status" value="1"/>
</dbReference>
<evidence type="ECO:0000259" key="3">
    <source>
        <dbReference type="SMART" id="SM00858"/>
    </source>
</evidence>
<feature type="compositionally biased region" description="Low complexity" evidence="1">
    <location>
        <begin position="294"/>
        <end position="307"/>
    </location>
</feature>
<organism evidence="4 5">
    <name type="scientific">Croceicoccus ponticola</name>
    <dbReference type="NCBI Taxonomy" id="2217664"/>
    <lineage>
        <taxon>Bacteria</taxon>
        <taxon>Pseudomonadati</taxon>
        <taxon>Pseudomonadota</taxon>
        <taxon>Alphaproteobacteria</taxon>
        <taxon>Sphingomonadales</taxon>
        <taxon>Erythrobacteraceae</taxon>
        <taxon>Croceicoccus</taxon>
    </lineage>
</organism>
<evidence type="ECO:0000256" key="1">
    <source>
        <dbReference type="SAM" id="MobiDB-lite"/>
    </source>
</evidence>
<keyword evidence="2" id="KW-0732">Signal</keyword>
<dbReference type="AlphaFoldDB" id="A0A437GX10"/>
<gene>
    <name evidence="4" type="primary">cpaB</name>
    <name evidence="4" type="ORF">EKN06_10590</name>
</gene>